<dbReference type="Gene3D" id="1.20.1250.20">
    <property type="entry name" value="MFS general substrate transporter like domains"/>
    <property type="match status" value="1"/>
</dbReference>
<feature type="transmembrane region" description="Helical" evidence="6">
    <location>
        <begin position="107"/>
        <end position="125"/>
    </location>
</feature>
<organism evidence="8">
    <name type="scientific">Aspergillus arachidicola</name>
    <dbReference type="NCBI Taxonomy" id="656916"/>
    <lineage>
        <taxon>Eukaryota</taxon>
        <taxon>Fungi</taxon>
        <taxon>Dikarya</taxon>
        <taxon>Ascomycota</taxon>
        <taxon>Pezizomycotina</taxon>
        <taxon>Eurotiomycetes</taxon>
        <taxon>Eurotiomycetidae</taxon>
        <taxon>Eurotiales</taxon>
        <taxon>Aspergillaceae</taxon>
        <taxon>Aspergillus</taxon>
        <taxon>Aspergillus subgen. Circumdati</taxon>
    </lineage>
</organism>
<reference evidence="8" key="1">
    <citation type="submission" date="2019-04" db="EMBL/GenBank/DDBJ databases">
        <title>Friends and foes A comparative genomics study of 23 Aspergillus species from section Flavi.</title>
        <authorList>
            <consortium name="DOE Joint Genome Institute"/>
            <person name="Kjaerbolling I."/>
            <person name="Vesth T."/>
            <person name="Frisvad J.C."/>
            <person name="Nybo J.L."/>
            <person name="Theobald S."/>
            <person name="Kildgaard S."/>
            <person name="Isbrandt T."/>
            <person name="Kuo A."/>
            <person name="Sato A."/>
            <person name="Lyhne E.K."/>
            <person name="Kogle M.E."/>
            <person name="Wiebenga A."/>
            <person name="Kun R.S."/>
            <person name="Lubbers R.J."/>
            <person name="Makela M.R."/>
            <person name="Barry K."/>
            <person name="Chovatia M."/>
            <person name="Clum A."/>
            <person name="Daum C."/>
            <person name="Haridas S."/>
            <person name="He G."/>
            <person name="LaButti K."/>
            <person name="Lipzen A."/>
            <person name="Mondo S."/>
            <person name="Riley R."/>
            <person name="Salamov A."/>
            <person name="Simmons B.A."/>
            <person name="Magnuson J.K."/>
            <person name="Henrissat B."/>
            <person name="Mortensen U.H."/>
            <person name="Larsen T.O."/>
            <person name="Devries R.P."/>
            <person name="Grigoriev I.V."/>
            <person name="Machida M."/>
            <person name="Baker S.E."/>
            <person name="Andersen M.R."/>
        </authorList>
    </citation>
    <scope>NUCLEOTIDE SEQUENCE</scope>
    <source>
        <strain evidence="8">CBS 117612</strain>
    </source>
</reference>
<feature type="transmembrane region" description="Helical" evidence="6">
    <location>
        <begin position="40"/>
        <end position="64"/>
    </location>
</feature>
<name>A0A5N6XXR1_9EURO</name>
<dbReference type="GO" id="GO:0005886">
    <property type="term" value="C:plasma membrane"/>
    <property type="evidence" value="ECO:0007669"/>
    <property type="project" value="UniProtKB-SubCell"/>
</dbReference>
<proteinExistence type="inferred from homology"/>
<evidence type="ECO:0000256" key="3">
    <source>
        <dbReference type="ARBA" id="ARBA00022692"/>
    </source>
</evidence>
<evidence type="ECO:0000256" key="5">
    <source>
        <dbReference type="ARBA" id="ARBA00023136"/>
    </source>
</evidence>
<dbReference type="SUPFAM" id="SSF103473">
    <property type="entry name" value="MFS general substrate transporter"/>
    <property type="match status" value="1"/>
</dbReference>
<dbReference type="GO" id="GO:0022857">
    <property type="term" value="F:transmembrane transporter activity"/>
    <property type="evidence" value="ECO:0007669"/>
    <property type="project" value="InterPro"/>
</dbReference>
<feature type="domain" description="Major facilitator superfamily (MFS) profile" evidence="7">
    <location>
        <begin position="42"/>
        <end position="479"/>
    </location>
</feature>
<evidence type="ECO:0000313" key="8">
    <source>
        <dbReference type="EMBL" id="KAE8337778.1"/>
    </source>
</evidence>
<comment type="subcellular location">
    <subcellularLocation>
        <location evidence="1">Cell membrane</location>
        <topology evidence="1">Multi-pass membrane protein</topology>
    </subcellularLocation>
</comment>
<evidence type="ECO:0000256" key="2">
    <source>
        <dbReference type="ARBA" id="ARBA00008335"/>
    </source>
</evidence>
<dbReference type="InterPro" id="IPR011701">
    <property type="entry name" value="MFS"/>
</dbReference>
<dbReference type="InterPro" id="IPR036259">
    <property type="entry name" value="MFS_trans_sf"/>
</dbReference>
<dbReference type="AlphaFoldDB" id="A0A5N6XXR1"/>
<keyword evidence="5 6" id="KW-0472">Membrane</keyword>
<feature type="transmembrane region" description="Helical" evidence="6">
    <location>
        <begin position="76"/>
        <end position="95"/>
    </location>
</feature>
<protein>
    <recommendedName>
        <fullName evidence="7">Major facilitator superfamily (MFS) profile domain-containing protein</fullName>
    </recommendedName>
</protein>
<keyword evidence="4 6" id="KW-1133">Transmembrane helix</keyword>
<gene>
    <name evidence="8" type="ORF">BDV24DRAFT_177253</name>
</gene>
<feature type="transmembrane region" description="Helical" evidence="6">
    <location>
        <begin position="358"/>
        <end position="377"/>
    </location>
</feature>
<accession>A0A5N6XXR1</accession>
<dbReference type="PANTHER" id="PTHR23502">
    <property type="entry name" value="MAJOR FACILITATOR SUPERFAMILY"/>
    <property type="match status" value="1"/>
</dbReference>
<feature type="transmembrane region" description="Helical" evidence="6">
    <location>
        <begin position="383"/>
        <end position="407"/>
    </location>
</feature>
<feature type="transmembrane region" description="Helical" evidence="6">
    <location>
        <begin position="414"/>
        <end position="436"/>
    </location>
</feature>
<feature type="transmembrane region" description="Helical" evidence="6">
    <location>
        <begin position="272"/>
        <end position="294"/>
    </location>
</feature>
<dbReference type="CDD" id="cd17323">
    <property type="entry name" value="MFS_Tpo1_MDR_like"/>
    <property type="match status" value="1"/>
</dbReference>
<comment type="similarity">
    <text evidence="2">Belongs to the major facilitator superfamily.</text>
</comment>
<feature type="transmembrane region" description="Helical" evidence="6">
    <location>
        <begin position="137"/>
        <end position="158"/>
    </location>
</feature>
<dbReference type="Pfam" id="PF07690">
    <property type="entry name" value="MFS_1"/>
    <property type="match status" value="1"/>
</dbReference>
<evidence type="ECO:0000256" key="1">
    <source>
        <dbReference type="ARBA" id="ARBA00004651"/>
    </source>
</evidence>
<feature type="transmembrane region" description="Helical" evidence="6">
    <location>
        <begin position="196"/>
        <end position="217"/>
    </location>
</feature>
<dbReference type="PROSITE" id="PS50850">
    <property type="entry name" value="MFS"/>
    <property type="match status" value="1"/>
</dbReference>
<evidence type="ECO:0000256" key="6">
    <source>
        <dbReference type="SAM" id="Phobius"/>
    </source>
</evidence>
<dbReference type="FunFam" id="1.20.1720.10:FF:000063">
    <property type="entry name" value="MFS multidrug transporter, putative (AFU_orthologue AFUA_2G05840)"/>
    <property type="match status" value="1"/>
</dbReference>
<evidence type="ECO:0000256" key="4">
    <source>
        <dbReference type="ARBA" id="ARBA00022989"/>
    </source>
</evidence>
<dbReference type="OrthoDB" id="3561359at2759"/>
<dbReference type="InterPro" id="IPR020846">
    <property type="entry name" value="MFS_dom"/>
</dbReference>
<dbReference type="PANTHER" id="PTHR23502:SF7">
    <property type="entry name" value="DRUG_PROTON ANTIPORTER YHK8-RELATED"/>
    <property type="match status" value="1"/>
</dbReference>
<dbReference type="FunFam" id="1.20.1250.20:FF:000082">
    <property type="entry name" value="MFS multidrug transporter, putative"/>
    <property type="match status" value="1"/>
</dbReference>
<feature type="transmembrane region" description="Helical" evidence="6">
    <location>
        <begin position="448"/>
        <end position="470"/>
    </location>
</feature>
<evidence type="ECO:0000259" key="7">
    <source>
        <dbReference type="PROSITE" id="PS50850"/>
    </source>
</evidence>
<dbReference type="EMBL" id="ML737175">
    <property type="protein sequence ID" value="KAE8337778.1"/>
    <property type="molecule type" value="Genomic_DNA"/>
</dbReference>
<sequence>MEETQLEKGRKDVGDKEDFLVGWDAADPDNPRNMSSLKRWLIVLIVSNGSLCVTCTSSIYTFTYGQIMPEFGCSRIVATLGVSFFVWGLAIGPLFFSPLSELYGRRYIYITSLASFLIWLIPCAVARNIQTMIIVRFLNAVSGSAFLSVAGGTVSDLFPRDQLAFPMMVYTASPFIGPELGPLFGGFINQFTTWRWTFYMLLIWAGALLAAMTLFVPETFHPVLLERKAARIRAETGDDRWHSAQGRQQQALTSLIFQSVKRPLAMLALEPMCLNLSIFSAILLGIIYLFFGAFQLVFTDVYGMNLWQRGCCFLGMLVGMPLATATDPVWQRIYKRLEFKAKASGSPEHQPEWRLPPAIVGAPATTIGLFMFSWTIYPSVHWIVPIIGSGIFSFGTLLVYSGIFTFLVDTYPKFAASAMAANSFARCILGGVFPLFGVQMYNRLGYHWASSLLGFLTLIMAPFPFIFFLFGKRLRRKSRFAIS</sequence>
<dbReference type="Proteomes" id="UP000325558">
    <property type="component" value="Unassembled WGS sequence"/>
</dbReference>
<keyword evidence="3 6" id="KW-0812">Transmembrane</keyword>